<gene>
    <name evidence="2" type="ORF">DLD82_11340</name>
</gene>
<dbReference type="InterPro" id="IPR037914">
    <property type="entry name" value="SpoVT-AbrB_sf"/>
</dbReference>
<sequence length="88" mass="10041">MEIGIIRMSSKGQIVIPASMRKGLSEGEKMLVIKEGERFILKPLSDLEESIREDIIFAEKTEKAFADYEKGNFIKKSDVDFINNLSSW</sequence>
<dbReference type="RefSeq" id="WP_109941241.1">
    <property type="nucleotide sequence ID" value="NZ_CP176366.1"/>
</dbReference>
<comment type="caution">
    <text evidence="2">The sequence shown here is derived from an EMBL/GenBank/DDBJ whole genome shotgun (WGS) entry which is preliminary data.</text>
</comment>
<dbReference type="SMART" id="SM00966">
    <property type="entry name" value="SpoVT_AbrB"/>
    <property type="match status" value="1"/>
</dbReference>
<dbReference type="GeneID" id="97610956"/>
<proteinExistence type="predicted"/>
<keyword evidence="3" id="KW-1185">Reference proteome</keyword>
<dbReference type="Gene3D" id="2.10.260.10">
    <property type="match status" value="1"/>
</dbReference>
<dbReference type="Pfam" id="PF04014">
    <property type="entry name" value="MazE_antitoxin"/>
    <property type="match status" value="1"/>
</dbReference>
<dbReference type="GO" id="GO:0003677">
    <property type="term" value="F:DNA binding"/>
    <property type="evidence" value="ECO:0007669"/>
    <property type="project" value="InterPro"/>
</dbReference>
<name>A0A2V2NBX7_9EURY</name>
<accession>A0A2V2NBX7</accession>
<dbReference type="NCBIfam" id="TIGR01439">
    <property type="entry name" value="lp_hng_hel_AbrB"/>
    <property type="match status" value="1"/>
</dbReference>
<feature type="domain" description="SpoVT-AbrB" evidence="1">
    <location>
        <begin position="6"/>
        <end position="49"/>
    </location>
</feature>
<evidence type="ECO:0000313" key="3">
    <source>
        <dbReference type="Proteomes" id="UP000245934"/>
    </source>
</evidence>
<reference evidence="2 3" key="1">
    <citation type="submission" date="2018-05" db="EMBL/GenBank/DDBJ databases">
        <title>Draft genome of Methanospirillum stamsii Pt1.</title>
        <authorList>
            <person name="Dueholm M.S."/>
            <person name="Nielsen P.H."/>
            <person name="Bakmann L.F."/>
            <person name="Otzen D.E."/>
        </authorList>
    </citation>
    <scope>NUCLEOTIDE SEQUENCE [LARGE SCALE GENOMIC DNA]</scope>
    <source>
        <strain evidence="2 3">Pt1</strain>
    </source>
</reference>
<dbReference type="Proteomes" id="UP000245934">
    <property type="component" value="Unassembled WGS sequence"/>
</dbReference>
<evidence type="ECO:0000313" key="2">
    <source>
        <dbReference type="EMBL" id="PWR73081.1"/>
    </source>
</evidence>
<protein>
    <submittedName>
        <fullName evidence="2">AbrB family transcriptional regulator</fullName>
    </submittedName>
</protein>
<dbReference type="AlphaFoldDB" id="A0A2V2NBX7"/>
<evidence type="ECO:0000259" key="1">
    <source>
        <dbReference type="SMART" id="SM00966"/>
    </source>
</evidence>
<dbReference type="OrthoDB" id="117292at2157"/>
<dbReference type="EMBL" id="QGMZ01000022">
    <property type="protein sequence ID" value="PWR73081.1"/>
    <property type="molecule type" value="Genomic_DNA"/>
</dbReference>
<dbReference type="SUPFAM" id="SSF89447">
    <property type="entry name" value="AbrB/MazE/MraZ-like"/>
    <property type="match status" value="1"/>
</dbReference>
<organism evidence="2 3">
    <name type="scientific">Methanospirillum stamsii</name>
    <dbReference type="NCBI Taxonomy" id="1277351"/>
    <lineage>
        <taxon>Archaea</taxon>
        <taxon>Methanobacteriati</taxon>
        <taxon>Methanobacteriota</taxon>
        <taxon>Stenosarchaea group</taxon>
        <taxon>Methanomicrobia</taxon>
        <taxon>Methanomicrobiales</taxon>
        <taxon>Methanospirillaceae</taxon>
        <taxon>Methanospirillum</taxon>
    </lineage>
</organism>
<dbReference type="InterPro" id="IPR007159">
    <property type="entry name" value="SpoVT-AbrB_dom"/>
</dbReference>